<name>A0A8H4VCI1_9HYPO</name>
<dbReference type="Pfam" id="PF25534">
    <property type="entry name" value="DUF7918"/>
    <property type="match status" value="1"/>
</dbReference>
<dbReference type="AlphaFoldDB" id="A0A8H4VCI1"/>
<protein>
    <recommendedName>
        <fullName evidence="1">DUF7918 domain-containing protein</fullName>
    </recommendedName>
</protein>
<dbReference type="OrthoDB" id="3364132at2759"/>
<gene>
    <name evidence="2" type="ORF">GQ602_004935</name>
</gene>
<evidence type="ECO:0000313" key="2">
    <source>
        <dbReference type="EMBL" id="KAF4585630.1"/>
    </source>
</evidence>
<reference evidence="2 3" key="1">
    <citation type="journal article" date="2020" name="G3 (Bethesda)">
        <title>Genetic Underpinnings of Host Manipulation by Ophiocordyceps as Revealed by Comparative Transcriptomics.</title>
        <authorList>
            <person name="Will I."/>
            <person name="Das B."/>
            <person name="Trinh T."/>
            <person name="Brachmann A."/>
            <person name="Ohm R.A."/>
            <person name="de Bekker C."/>
        </authorList>
    </citation>
    <scope>NUCLEOTIDE SEQUENCE [LARGE SCALE GENOMIC DNA]</scope>
    <source>
        <strain evidence="2 3">EC05</strain>
    </source>
</reference>
<dbReference type="EMBL" id="JAACLJ010000005">
    <property type="protein sequence ID" value="KAF4585630.1"/>
    <property type="molecule type" value="Genomic_DNA"/>
</dbReference>
<dbReference type="PANTHER" id="PTHR36223">
    <property type="entry name" value="BETA-LACTAMASE-TYPE TRANSPEPTIDASE FOLD DOMAIN CONTAINING PROTEIN"/>
    <property type="match status" value="1"/>
</dbReference>
<feature type="domain" description="DUF7918" evidence="1">
    <location>
        <begin position="9"/>
        <end position="237"/>
    </location>
</feature>
<proteinExistence type="predicted"/>
<accession>A0A8H4VCI1</accession>
<dbReference type="PANTHER" id="PTHR36223:SF1">
    <property type="entry name" value="TRANSCRIPTION ELONGATION FACTOR EAF N-TERMINAL DOMAIN-CONTAINING PROTEIN"/>
    <property type="match status" value="1"/>
</dbReference>
<comment type="caution">
    <text evidence="2">The sequence shown here is derived from an EMBL/GenBank/DDBJ whole genome shotgun (WGS) entry which is preliminary data.</text>
</comment>
<evidence type="ECO:0000259" key="1">
    <source>
        <dbReference type="Pfam" id="PF25534"/>
    </source>
</evidence>
<organism evidence="2 3">
    <name type="scientific">Ophiocordyceps camponoti-floridani</name>
    <dbReference type="NCBI Taxonomy" id="2030778"/>
    <lineage>
        <taxon>Eukaryota</taxon>
        <taxon>Fungi</taxon>
        <taxon>Dikarya</taxon>
        <taxon>Ascomycota</taxon>
        <taxon>Pezizomycotina</taxon>
        <taxon>Sordariomycetes</taxon>
        <taxon>Hypocreomycetidae</taxon>
        <taxon>Hypocreales</taxon>
        <taxon>Ophiocordycipitaceae</taxon>
        <taxon>Ophiocordyceps</taxon>
    </lineage>
</organism>
<dbReference type="Proteomes" id="UP000562929">
    <property type="component" value="Unassembled WGS sequence"/>
</dbReference>
<evidence type="ECO:0000313" key="3">
    <source>
        <dbReference type="Proteomes" id="UP000562929"/>
    </source>
</evidence>
<keyword evidence="3" id="KW-1185">Reference proteome</keyword>
<dbReference type="InterPro" id="IPR057678">
    <property type="entry name" value="DUF7918"/>
</dbReference>
<sequence>MAVHPAIKGLTVTVKVDGKTATEYPTPLDFDPRQICDSDVQPICCFIESSSGLSFKVEAATTAAFEAARQPYDHLILRVSVDGHFVHGLCNTLKAPLTLTIDGSPKTSTVPGCEEIRRLMFSDVSGVDDATKKSITHDINVARELGLIKAFVFVAHGKQASPAKYNINLPSSSGPLKLAEKAMKGRELTHGTTISNDFRLRTFQQYFDFRNRCKIAEFWFLYRSRGALQREMILPPSPSPRPTLFSVKKEERKRPVDLTTLDRRTSQNDVKPKKLKSCDDSDILDLTGIAPFRSVSLKEQSQEAKFKREPEVIDLTGL</sequence>